<feature type="region of interest" description="Disordered" evidence="1">
    <location>
        <begin position="76"/>
        <end position="194"/>
    </location>
</feature>
<dbReference type="KEGG" id="theu:HPC62_15190"/>
<dbReference type="AlphaFoldDB" id="A0A6M8BGK2"/>
<feature type="compositionally biased region" description="Basic and acidic residues" evidence="1">
    <location>
        <begin position="76"/>
        <end position="91"/>
    </location>
</feature>
<organism evidence="3 4">
    <name type="scientific">Thermoleptolyngbya sichuanensis A183</name>
    <dbReference type="NCBI Taxonomy" id="2737172"/>
    <lineage>
        <taxon>Bacteria</taxon>
        <taxon>Bacillati</taxon>
        <taxon>Cyanobacteriota</taxon>
        <taxon>Cyanophyceae</taxon>
        <taxon>Oculatellales</taxon>
        <taxon>Oculatellaceae</taxon>
        <taxon>Thermoleptolyngbya</taxon>
        <taxon>Thermoleptolyngbya sichuanensis</taxon>
    </lineage>
</organism>
<sequence>MKLNRKTFLWAGIAAGVMAFAPLAAIADPPGGMGGPRSGPMERLNLTEAQRQQLQAIRENSRRQIEAVLTAEQRQQMETRRAEMERRREEFANLTPEQRQQLRRERMEQGGGPGGPGGPGRGPRPEPFADLNLTDSQRQQIRTIMENARTQSEAVLTPEQRQQLENMRPNRGDRPGQGPMGRGMSRSGLSGQGQ</sequence>
<keyword evidence="2" id="KW-0732">Signal</keyword>
<dbReference type="Proteomes" id="UP000505210">
    <property type="component" value="Chromosome"/>
</dbReference>
<evidence type="ECO:0000256" key="1">
    <source>
        <dbReference type="SAM" id="MobiDB-lite"/>
    </source>
</evidence>
<reference evidence="3 4" key="1">
    <citation type="submission" date="2020-05" db="EMBL/GenBank/DDBJ databases">
        <title>Complete genome sequence of of a novel Thermoleptolyngbya strain isolated from hot springs of Ganzi, Sichuan China.</title>
        <authorList>
            <person name="Tang J."/>
            <person name="Daroch M."/>
            <person name="Li L."/>
            <person name="Waleron K."/>
            <person name="Waleron M."/>
            <person name="Waleron M."/>
        </authorList>
    </citation>
    <scope>NUCLEOTIDE SEQUENCE [LARGE SCALE GENOMIC DNA]</scope>
    <source>
        <strain evidence="3 4">PKUAC-SCTA183</strain>
    </source>
</reference>
<evidence type="ECO:0000313" key="4">
    <source>
        <dbReference type="Proteomes" id="UP000505210"/>
    </source>
</evidence>
<evidence type="ECO:0000313" key="3">
    <source>
        <dbReference type="EMBL" id="QKD83360.1"/>
    </source>
</evidence>
<dbReference type="GO" id="GO:0030288">
    <property type="term" value="C:outer membrane-bounded periplasmic space"/>
    <property type="evidence" value="ECO:0007669"/>
    <property type="project" value="TreeGrafter"/>
</dbReference>
<accession>A0A6M8BGK2</accession>
<feature type="compositionally biased region" description="Low complexity" evidence="1">
    <location>
        <begin position="182"/>
        <end position="194"/>
    </location>
</feature>
<dbReference type="GO" id="GO:0051082">
    <property type="term" value="F:unfolded protein binding"/>
    <property type="evidence" value="ECO:0007669"/>
    <property type="project" value="TreeGrafter"/>
</dbReference>
<proteinExistence type="predicted"/>
<name>A0A6M8BGK2_9CYAN</name>
<evidence type="ECO:0008006" key="5">
    <source>
        <dbReference type="Google" id="ProtNLM"/>
    </source>
</evidence>
<feature type="compositionally biased region" description="Gly residues" evidence="1">
    <location>
        <begin position="109"/>
        <end position="121"/>
    </location>
</feature>
<dbReference type="PANTHER" id="PTHR38102:SF1">
    <property type="entry name" value="PERIPLASMIC CHAPERONE SPY"/>
    <property type="match status" value="1"/>
</dbReference>
<gene>
    <name evidence="3" type="ORF">HPC62_15190</name>
</gene>
<protein>
    <recommendedName>
        <fullName evidence="5">P pilus assembly/Cpx signaling pathway, periplasmic inhibitor/zinc-resistance associated protein</fullName>
    </recommendedName>
</protein>
<keyword evidence="4" id="KW-1185">Reference proteome</keyword>
<feature type="signal peptide" evidence="2">
    <location>
        <begin position="1"/>
        <end position="27"/>
    </location>
</feature>
<feature type="chain" id="PRO_5026659899" description="P pilus assembly/Cpx signaling pathway, periplasmic inhibitor/zinc-resistance associated protein" evidence="2">
    <location>
        <begin position="28"/>
        <end position="194"/>
    </location>
</feature>
<feature type="compositionally biased region" description="Polar residues" evidence="1">
    <location>
        <begin position="133"/>
        <end position="165"/>
    </location>
</feature>
<dbReference type="PANTHER" id="PTHR38102">
    <property type="entry name" value="PERIPLASMIC CHAPERONE SPY"/>
    <property type="match status" value="1"/>
</dbReference>
<evidence type="ECO:0000256" key="2">
    <source>
        <dbReference type="SAM" id="SignalP"/>
    </source>
</evidence>
<dbReference type="InterPro" id="IPR052211">
    <property type="entry name" value="Cpx_auxiliary_protein"/>
</dbReference>
<dbReference type="EMBL" id="CP053661">
    <property type="protein sequence ID" value="QKD83360.1"/>
    <property type="molecule type" value="Genomic_DNA"/>
</dbReference>